<name>A0A7S4GBQ7_9EUGL</name>
<proteinExistence type="predicted"/>
<organism evidence="1">
    <name type="scientific">Eutreptiella gymnastica</name>
    <dbReference type="NCBI Taxonomy" id="73025"/>
    <lineage>
        <taxon>Eukaryota</taxon>
        <taxon>Discoba</taxon>
        <taxon>Euglenozoa</taxon>
        <taxon>Euglenida</taxon>
        <taxon>Spirocuta</taxon>
        <taxon>Euglenophyceae</taxon>
        <taxon>Eutreptiales</taxon>
        <taxon>Eutreptiaceae</taxon>
        <taxon>Eutreptiella</taxon>
    </lineage>
</organism>
<reference evidence="1" key="1">
    <citation type="submission" date="2021-01" db="EMBL/GenBank/DDBJ databases">
        <authorList>
            <person name="Corre E."/>
            <person name="Pelletier E."/>
            <person name="Niang G."/>
            <person name="Scheremetjew M."/>
            <person name="Finn R."/>
            <person name="Kale V."/>
            <person name="Holt S."/>
            <person name="Cochrane G."/>
            <person name="Meng A."/>
            <person name="Brown T."/>
            <person name="Cohen L."/>
        </authorList>
    </citation>
    <scope>NUCLEOTIDE SEQUENCE</scope>
    <source>
        <strain evidence="1">CCMP1594</strain>
    </source>
</reference>
<accession>A0A7S4GBQ7</accession>
<dbReference type="AlphaFoldDB" id="A0A7S4GBQ7"/>
<dbReference type="EMBL" id="HBJA01124563">
    <property type="protein sequence ID" value="CAE0831616.1"/>
    <property type="molecule type" value="Transcribed_RNA"/>
</dbReference>
<protein>
    <submittedName>
        <fullName evidence="1">Uncharacterized protein</fullName>
    </submittedName>
</protein>
<sequence length="109" mass="12028">MVAARGIKEASMLTMDAWHRIFPEPEAEGEVGATKGDRTIDQELLPPCVSEHVQSVFTTPTGRIERQAVLLRLGLQNTGLDKRVLGYAARFSLVFWGLAQCNGREDIMG</sequence>
<evidence type="ECO:0000313" key="1">
    <source>
        <dbReference type="EMBL" id="CAE0831616.1"/>
    </source>
</evidence>
<gene>
    <name evidence="1" type="ORF">EGYM00163_LOCUS42898</name>
</gene>